<dbReference type="Proteomes" id="UP000075604">
    <property type="component" value="Unassembled WGS sequence"/>
</dbReference>
<dbReference type="PRINTS" id="PR00455">
    <property type="entry name" value="HTHTETR"/>
</dbReference>
<protein>
    <submittedName>
        <fullName evidence="5">TetR family transcriptional regulator</fullName>
    </submittedName>
</protein>
<keyword evidence="1 2" id="KW-0238">DNA-binding</keyword>
<dbReference type="PANTHER" id="PTHR43479">
    <property type="entry name" value="ACREF/ENVCD OPERON REPRESSOR-RELATED"/>
    <property type="match status" value="1"/>
</dbReference>
<dbReference type="InterPro" id="IPR009057">
    <property type="entry name" value="Homeodomain-like_sf"/>
</dbReference>
<proteinExistence type="predicted"/>
<reference evidence="5 6" key="1">
    <citation type="submission" date="2014-02" db="EMBL/GenBank/DDBJ databases">
        <title>The small core and large imbalanced accessory genome model reveals a collaborative survival strategy of Sorangium cellulosum strains in nature.</title>
        <authorList>
            <person name="Han K."/>
            <person name="Peng R."/>
            <person name="Blom J."/>
            <person name="Li Y.-Z."/>
        </authorList>
    </citation>
    <scope>NUCLEOTIDE SEQUENCE [LARGE SCALE GENOMIC DNA]</scope>
    <source>
        <strain evidence="5 6">So0157-18</strain>
    </source>
</reference>
<evidence type="ECO:0000256" key="3">
    <source>
        <dbReference type="SAM" id="MobiDB-lite"/>
    </source>
</evidence>
<dbReference type="SUPFAM" id="SSF46689">
    <property type="entry name" value="Homeodomain-like"/>
    <property type="match status" value="1"/>
</dbReference>
<feature type="DNA-binding region" description="H-T-H motif" evidence="2">
    <location>
        <begin position="55"/>
        <end position="74"/>
    </location>
</feature>
<gene>
    <name evidence="5" type="ORF">BE04_48835</name>
</gene>
<dbReference type="EMBL" id="JELX01003547">
    <property type="protein sequence ID" value="KYF51948.1"/>
    <property type="molecule type" value="Genomic_DNA"/>
</dbReference>
<dbReference type="GO" id="GO:0003677">
    <property type="term" value="F:DNA binding"/>
    <property type="evidence" value="ECO:0007669"/>
    <property type="project" value="UniProtKB-UniRule"/>
</dbReference>
<dbReference type="AlphaFoldDB" id="A0A150P8Z2"/>
<feature type="compositionally biased region" description="Basic and acidic residues" evidence="3">
    <location>
        <begin position="8"/>
        <end position="27"/>
    </location>
</feature>
<evidence type="ECO:0000256" key="2">
    <source>
        <dbReference type="PROSITE-ProRule" id="PRU00335"/>
    </source>
</evidence>
<dbReference type="PANTHER" id="PTHR43479:SF7">
    <property type="entry name" value="TETR-FAMILY TRANSCRIPTIONAL REGULATOR"/>
    <property type="match status" value="1"/>
</dbReference>
<dbReference type="Pfam" id="PF00440">
    <property type="entry name" value="TetR_N"/>
    <property type="match status" value="1"/>
</dbReference>
<dbReference type="InterPro" id="IPR001647">
    <property type="entry name" value="HTH_TetR"/>
</dbReference>
<evidence type="ECO:0000256" key="1">
    <source>
        <dbReference type="ARBA" id="ARBA00023125"/>
    </source>
</evidence>
<feature type="region of interest" description="Disordered" evidence="3">
    <location>
        <begin position="1"/>
        <end position="27"/>
    </location>
</feature>
<name>A0A150P8Z2_SORCE</name>
<sequence length="213" mass="24059">MNKSAKKSGNETRDRGGDRTRAAGKLADRRVQKTRKLLSDALVSLILEKGYDEVSIQDIIDRANVGRSTFYSHYENKEQLLLFGHEHLRALSLRDAGRPLDFLSFYRHIAEMHELVRKLLSAEKSERVVTRSLEDILQGSICRLYAPRMAPEEGALFMLRSEAAAAALVRLMTSWLQKGMPCSPERMAEESTALLQRVLADERAAASGRTRKE</sequence>
<dbReference type="InterPro" id="IPR050624">
    <property type="entry name" value="HTH-type_Tx_Regulator"/>
</dbReference>
<accession>A0A150P8Z2</accession>
<dbReference type="Gene3D" id="1.10.357.10">
    <property type="entry name" value="Tetracycline Repressor, domain 2"/>
    <property type="match status" value="1"/>
</dbReference>
<feature type="domain" description="HTH tetR-type" evidence="4">
    <location>
        <begin position="32"/>
        <end position="92"/>
    </location>
</feature>
<evidence type="ECO:0000259" key="4">
    <source>
        <dbReference type="PROSITE" id="PS50977"/>
    </source>
</evidence>
<comment type="caution">
    <text evidence="5">The sequence shown here is derived from an EMBL/GenBank/DDBJ whole genome shotgun (WGS) entry which is preliminary data.</text>
</comment>
<dbReference type="PROSITE" id="PS50977">
    <property type="entry name" value="HTH_TETR_2"/>
    <property type="match status" value="1"/>
</dbReference>
<evidence type="ECO:0000313" key="6">
    <source>
        <dbReference type="Proteomes" id="UP000075604"/>
    </source>
</evidence>
<evidence type="ECO:0000313" key="5">
    <source>
        <dbReference type="EMBL" id="KYF51948.1"/>
    </source>
</evidence>
<organism evidence="5 6">
    <name type="scientific">Sorangium cellulosum</name>
    <name type="common">Polyangium cellulosum</name>
    <dbReference type="NCBI Taxonomy" id="56"/>
    <lineage>
        <taxon>Bacteria</taxon>
        <taxon>Pseudomonadati</taxon>
        <taxon>Myxococcota</taxon>
        <taxon>Polyangia</taxon>
        <taxon>Polyangiales</taxon>
        <taxon>Polyangiaceae</taxon>
        <taxon>Sorangium</taxon>
    </lineage>
</organism>